<dbReference type="EMBL" id="JAGIZQ010000004">
    <property type="protein sequence ID" value="KAH6632439.1"/>
    <property type="molecule type" value="Genomic_DNA"/>
</dbReference>
<gene>
    <name evidence="1" type="ORF">F5144DRAFT_630304</name>
</gene>
<dbReference type="Proteomes" id="UP000724584">
    <property type="component" value="Unassembled WGS sequence"/>
</dbReference>
<reference evidence="1 2" key="1">
    <citation type="journal article" date="2021" name="Nat. Commun.">
        <title>Genetic determinants of endophytism in the Arabidopsis root mycobiome.</title>
        <authorList>
            <person name="Mesny F."/>
            <person name="Miyauchi S."/>
            <person name="Thiergart T."/>
            <person name="Pickel B."/>
            <person name="Atanasova L."/>
            <person name="Karlsson M."/>
            <person name="Huettel B."/>
            <person name="Barry K.W."/>
            <person name="Haridas S."/>
            <person name="Chen C."/>
            <person name="Bauer D."/>
            <person name="Andreopoulos W."/>
            <person name="Pangilinan J."/>
            <person name="LaButti K."/>
            <person name="Riley R."/>
            <person name="Lipzen A."/>
            <person name="Clum A."/>
            <person name="Drula E."/>
            <person name="Henrissat B."/>
            <person name="Kohler A."/>
            <person name="Grigoriev I.V."/>
            <person name="Martin F.M."/>
            <person name="Hacquard S."/>
        </authorList>
    </citation>
    <scope>NUCLEOTIDE SEQUENCE [LARGE SCALE GENOMIC DNA]</scope>
    <source>
        <strain evidence="1 2">MPI-SDFR-AT-0079</strain>
    </source>
</reference>
<comment type="caution">
    <text evidence="1">The sequence shown here is derived from an EMBL/GenBank/DDBJ whole genome shotgun (WGS) entry which is preliminary data.</text>
</comment>
<sequence>MPDTSDITAPPGWTTSPSVMKTDYYWPADEDVRGTEQAKARGLADPQPLMRLALAESGDMYLFKSGDKFYIWNVTSDVVSVIKAPVEQGKVLKALGEMAVRTPPKDLKMEEVPVSSKGTD</sequence>
<accession>A0ACB7PD06</accession>
<organism evidence="1 2">
    <name type="scientific">Chaetomium tenue</name>
    <dbReference type="NCBI Taxonomy" id="1854479"/>
    <lineage>
        <taxon>Eukaryota</taxon>
        <taxon>Fungi</taxon>
        <taxon>Dikarya</taxon>
        <taxon>Ascomycota</taxon>
        <taxon>Pezizomycotina</taxon>
        <taxon>Sordariomycetes</taxon>
        <taxon>Sordariomycetidae</taxon>
        <taxon>Sordariales</taxon>
        <taxon>Chaetomiaceae</taxon>
        <taxon>Chaetomium</taxon>
    </lineage>
</organism>
<name>A0ACB7PD06_9PEZI</name>
<evidence type="ECO:0000313" key="2">
    <source>
        <dbReference type="Proteomes" id="UP000724584"/>
    </source>
</evidence>
<evidence type="ECO:0000313" key="1">
    <source>
        <dbReference type="EMBL" id="KAH6632439.1"/>
    </source>
</evidence>
<proteinExistence type="predicted"/>
<protein>
    <submittedName>
        <fullName evidence="1">Uncharacterized protein</fullName>
    </submittedName>
</protein>
<keyword evidence="2" id="KW-1185">Reference proteome</keyword>